<comment type="caution">
    <text evidence="6">The sequence shown here is derived from an EMBL/GenBank/DDBJ whole genome shotgun (WGS) entry which is preliminary data.</text>
</comment>
<protein>
    <submittedName>
        <fullName evidence="6">Molybdopterin-dependent oxidoreductase</fullName>
    </submittedName>
</protein>
<evidence type="ECO:0000259" key="5">
    <source>
        <dbReference type="Pfam" id="PF21423"/>
    </source>
</evidence>
<dbReference type="PANTHER" id="PTHR43742">
    <property type="entry name" value="TRIMETHYLAMINE-N-OXIDE REDUCTASE"/>
    <property type="match status" value="1"/>
</dbReference>
<keyword evidence="7" id="KW-1185">Reference proteome</keyword>
<keyword evidence="2" id="KW-0479">Metal-binding</keyword>
<dbReference type="Proteomes" id="UP001487305">
    <property type="component" value="Unassembled WGS sequence"/>
</dbReference>
<dbReference type="RefSeq" id="WP_349227621.1">
    <property type="nucleotide sequence ID" value="NZ_JBBNOP010000008.1"/>
</dbReference>
<evidence type="ECO:0000259" key="4">
    <source>
        <dbReference type="Pfam" id="PF01568"/>
    </source>
</evidence>
<organism evidence="6 7">
    <name type="scientific">Raoultibacter massiliensis</name>
    <dbReference type="NCBI Taxonomy" id="1852371"/>
    <lineage>
        <taxon>Bacteria</taxon>
        <taxon>Bacillati</taxon>
        <taxon>Actinomycetota</taxon>
        <taxon>Coriobacteriia</taxon>
        <taxon>Eggerthellales</taxon>
        <taxon>Eggerthellaceae</taxon>
        <taxon>Raoultibacter</taxon>
    </lineage>
</organism>
<evidence type="ECO:0000313" key="6">
    <source>
        <dbReference type="EMBL" id="MEQ3363352.1"/>
    </source>
</evidence>
<dbReference type="Pfam" id="PF00384">
    <property type="entry name" value="Molybdopterin"/>
    <property type="match status" value="1"/>
</dbReference>
<dbReference type="EMBL" id="JBBNOP010000008">
    <property type="protein sequence ID" value="MEQ3363352.1"/>
    <property type="molecule type" value="Genomic_DNA"/>
</dbReference>
<evidence type="ECO:0000259" key="3">
    <source>
        <dbReference type="Pfam" id="PF00384"/>
    </source>
</evidence>
<dbReference type="Pfam" id="PF01568">
    <property type="entry name" value="Molydop_binding"/>
    <property type="match status" value="1"/>
</dbReference>
<dbReference type="Gene3D" id="2.20.25.340">
    <property type="match status" value="1"/>
</dbReference>
<dbReference type="Pfam" id="PF21423">
    <property type="entry name" value="AhtL-like_1st"/>
    <property type="match status" value="1"/>
</dbReference>
<gene>
    <name evidence="6" type="ORF">AAA083_10240</name>
</gene>
<dbReference type="PANTHER" id="PTHR43742:SF3">
    <property type="entry name" value="DIMETHYL SULFOXIDE REDUCTASE DMSA"/>
    <property type="match status" value="1"/>
</dbReference>
<dbReference type="SUPFAM" id="SSF50692">
    <property type="entry name" value="ADC-like"/>
    <property type="match status" value="1"/>
</dbReference>
<evidence type="ECO:0000313" key="7">
    <source>
        <dbReference type="Proteomes" id="UP001487305"/>
    </source>
</evidence>
<dbReference type="InterPro" id="IPR049032">
    <property type="entry name" value="AhtL-like_N"/>
</dbReference>
<reference evidence="6 7" key="1">
    <citation type="submission" date="2024-04" db="EMBL/GenBank/DDBJ databases">
        <title>Human intestinal bacterial collection.</title>
        <authorList>
            <person name="Pauvert C."/>
            <person name="Hitch T.C.A."/>
            <person name="Clavel T."/>
        </authorList>
    </citation>
    <scope>NUCLEOTIDE SEQUENCE [LARGE SCALE GENOMIC DNA]</scope>
    <source>
        <strain evidence="6 7">CLA-KB-H42</strain>
    </source>
</reference>
<name>A0ABV1JE56_9ACTN</name>
<dbReference type="Gene3D" id="3.40.50.740">
    <property type="match status" value="2"/>
</dbReference>
<evidence type="ECO:0000256" key="1">
    <source>
        <dbReference type="ARBA" id="ARBA00010312"/>
    </source>
</evidence>
<dbReference type="Gene3D" id="3.40.228.10">
    <property type="entry name" value="Dimethylsulfoxide Reductase, domain 2"/>
    <property type="match status" value="1"/>
</dbReference>
<dbReference type="InterPro" id="IPR006657">
    <property type="entry name" value="MoPterin_dinucl-bd_dom"/>
</dbReference>
<dbReference type="Gene3D" id="2.40.40.20">
    <property type="match status" value="1"/>
</dbReference>
<proteinExistence type="inferred from homology"/>
<dbReference type="SUPFAM" id="SSF53706">
    <property type="entry name" value="Formate dehydrogenase/DMSO reductase, domains 1-3"/>
    <property type="match status" value="1"/>
</dbReference>
<accession>A0ABV1JE56</accession>
<sequence>MKIKDRTVLKNLGSCGFGGASNTGCVDVLDGKVVRIRPLHYDEHYTPEDLNEWRYEVRGHTFRPGMKTLLPPLSLAYKKRAYSPNRVPYPLKRVDWDPAGDRNPQTRGLSGYERISWDEATDIIAAEIERIGREYGRRSILIQGEGHGETKVVSGAHGCSSLMLDYVGEEPGDYLIQARQPDSWEGWYWGAKHVWGMETHGQQNPQDNVIKDVSENSDAVLFWGADPETTPWGWGGLQPSRLCYWFTEIGVKQIHIAPDVNYTNAVHADKWIPILPNTDAAFQLAVAYVWMTEGLYDKEYVATHVEGFDWFEYYVLGHEDGIPKTPRWASEKCGVPSYRIKAFARYWGKHRVSIAHCNGGGYIRSCFSHEPARLEVCLLGMQGLGKPGVHQFKFIEWVLQGVNPVPPSEIYPTLMGVYHGWRMGAPKHFIPKTMTPDAIVGRYTHENPMTWFGHVVCFMRREDQFLKFQYPEPDAHPIHMIWSDTPCWETCWNGGNAYQDAVRDESIEFYLVQHPWMENDTLLADIVLPVSTLFELKDIQADIFSGQWNKIIYEDQAIESVGESKGDYEAVCEIAKKLELYGGEYEGLYEKLTCGRTIDEDIEYGYSISEVPLDEYPFEKLKEQQYFAFPTKKDWEKDPVGLELFARDPVAHPLRTPSGKLEFYSIGLAEHFPDDKVRGPVPHWIEEADGHEERISSARAKDYPFLLVSNHPRWRVHAQHDDIPWLREIPTCKVRGSDGYLYEPIWVNPADAERLGLADGDVAKLFNERGAVLGGVLVTERIMQGVLYQDHGARTDILEYGAGGLDRGGANNLICPSATTSKNAAGEVTNGFLVGIEKADVSELAKRYPEAFARDYDAAAGLCASARIVKEA</sequence>
<feature type="domain" description="Molybdopterin oxidoreductase" evidence="3">
    <location>
        <begin position="86"/>
        <end position="466"/>
    </location>
</feature>
<evidence type="ECO:0000256" key="2">
    <source>
        <dbReference type="ARBA" id="ARBA00022723"/>
    </source>
</evidence>
<comment type="similarity">
    <text evidence="1">Belongs to the prokaryotic molybdopterin-containing oxidoreductase family.</text>
</comment>
<dbReference type="InterPro" id="IPR006656">
    <property type="entry name" value="Mopterin_OxRdtase"/>
</dbReference>
<feature type="domain" description="Pyrogallol hydroxytransferase large subunit-like N-terminal" evidence="5">
    <location>
        <begin position="26"/>
        <end position="78"/>
    </location>
</feature>
<feature type="domain" description="Molybdopterin dinucleotide-binding" evidence="4">
    <location>
        <begin position="705"/>
        <end position="819"/>
    </location>
</feature>
<dbReference type="InterPro" id="IPR050612">
    <property type="entry name" value="Prok_Mopterin_Oxidored"/>
</dbReference>
<dbReference type="InterPro" id="IPR009010">
    <property type="entry name" value="Asp_de-COase-like_dom_sf"/>
</dbReference>